<organism evidence="1 2">
    <name type="scientific">Diphasiastrum complanatum</name>
    <name type="common">Issler's clubmoss</name>
    <name type="synonym">Lycopodium complanatum</name>
    <dbReference type="NCBI Taxonomy" id="34168"/>
    <lineage>
        <taxon>Eukaryota</taxon>
        <taxon>Viridiplantae</taxon>
        <taxon>Streptophyta</taxon>
        <taxon>Embryophyta</taxon>
        <taxon>Tracheophyta</taxon>
        <taxon>Lycopodiopsida</taxon>
        <taxon>Lycopodiales</taxon>
        <taxon>Lycopodiaceae</taxon>
        <taxon>Lycopodioideae</taxon>
        <taxon>Diphasiastrum</taxon>
    </lineage>
</organism>
<gene>
    <name evidence="1" type="ORF">O6H91_09G061600</name>
</gene>
<name>A0ACC2CPX6_DIPCM</name>
<dbReference type="Proteomes" id="UP001162992">
    <property type="component" value="Chromosome 9"/>
</dbReference>
<protein>
    <submittedName>
        <fullName evidence="1">Uncharacterized protein</fullName>
    </submittedName>
</protein>
<dbReference type="EMBL" id="CM055100">
    <property type="protein sequence ID" value="KAJ7544015.1"/>
    <property type="molecule type" value="Genomic_DNA"/>
</dbReference>
<keyword evidence="2" id="KW-1185">Reference proteome</keyword>
<evidence type="ECO:0000313" key="2">
    <source>
        <dbReference type="Proteomes" id="UP001162992"/>
    </source>
</evidence>
<proteinExistence type="predicted"/>
<sequence length="890" mass="100542">MVYMASILDLLAPFVTSEVKSYIKAHAHDMICKETYPKTVVKRQPKCIVNGEMRSYQLEGLSFMISMFNNGLSAILADEMGLGKTLQTISFLGYLKFERNIGGPHLVACPLSVLSSWMGEFKRWCPELRVLRLHSSDKNERERVRRDLLRDATSFDVVVTTYEMLTSSNMKSLLSRIHWRCLILDEGHRIKNDKTIISDAVRHIKRQNLLLLTGTPLQNNLHELWALLNHMFPDIFTSSDLFNKLFSFSEHFVDSQGLENVHLLLKALSLRRLKSEVEQNIPEKKEIKVYCPLSKNQHFWYRRLLLKNSRLLLQLEAEMAGEIPESKDPEAWKKLQSLMMQLRKCANHPYLFPGAEPNPLETGEDLVLASGKLQLLDRLLLKLKAGGHRVCLFSQFTSTLDILEDFARMRGYDYRRLDGSTNRVKRAIDMILFNKPGSSIFVYLLCTRAGGLGINLQTADTVILFDSDWNPQADLQAMGRVHRIGQTKPVHIYRLVTAGTIEEYMQLRADKKLFLGKAVNDGGLGNAEASDCSNFSELFTAITFGAQAIMQSDDTSELTDEDLDSLINRSGTGHSQVGRKAKLQPPEASPLGNSFSIKCFKGIDYRQFSLKDIGTEWRETCKRKRTTTTVTIDGYSVLRRNLYSLEAGEPSVYDHECARNIQETVKKHSRQIAGVDYEHQDECLVCWDGGLLLCCDGCPASYHAECLGVSDAQARLKWFCPHHACGICERKAAAVGGLLFRCEMCPNAYCEDHLPIEAELIGNCRRFEELGQVHPNQAHYIHCSTICQSFAASSTQDNALRHPDGGKQDVKVEESDDIELESTIKKEERISDHVCSLNALSKSSKQTKTQQYQGVYEVTSSASPNKGTKLLTPKKETENWSSLQILMPVS</sequence>
<evidence type="ECO:0000313" key="1">
    <source>
        <dbReference type="EMBL" id="KAJ7544015.1"/>
    </source>
</evidence>
<comment type="caution">
    <text evidence="1">The sequence shown here is derived from an EMBL/GenBank/DDBJ whole genome shotgun (WGS) entry which is preliminary data.</text>
</comment>
<accession>A0ACC2CPX6</accession>
<reference evidence="2" key="1">
    <citation type="journal article" date="2024" name="Proc. Natl. Acad. Sci. U.S.A.">
        <title>Extraordinary preservation of gene collinearity over three hundred million years revealed in homosporous lycophytes.</title>
        <authorList>
            <person name="Li C."/>
            <person name="Wickell D."/>
            <person name="Kuo L.Y."/>
            <person name="Chen X."/>
            <person name="Nie B."/>
            <person name="Liao X."/>
            <person name="Peng D."/>
            <person name="Ji J."/>
            <person name="Jenkins J."/>
            <person name="Williams M."/>
            <person name="Shu S."/>
            <person name="Plott C."/>
            <person name="Barry K."/>
            <person name="Rajasekar S."/>
            <person name="Grimwood J."/>
            <person name="Han X."/>
            <person name="Sun S."/>
            <person name="Hou Z."/>
            <person name="He W."/>
            <person name="Dai G."/>
            <person name="Sun C."/>
            <person name="Schmutz J."/>
            <person name="Leebens-Mack J.H."/>
            <person name="Li F.W."/>
            <person name="Wang L."/>
        </authorList>
    </citation>
    <scope>NUCLEOTIDE SEQUENCE [LARGE SCALE GENOMIC DNA]</scope>
    <source>
        <strain evidence="2">cv. PW_Plant_1</strain>
    </source>
</reference>